<feature type="compositionally biased region" description="Low complexity" evidence="6">
    <location>
        <begin position="148"/>
        <end position="162"/>
    </location>
</feature>
<sequence>MSLQPNIDHATITSRLHSQHQNANTISHLSQETPLPFKKYTKKRSWVWDWFEQDPDNKYRAVCLYCHQEIFRLDGDRGSPKKLITHVNSKHGINKDNFAGEELFKIRLEKLKTYVNTFGPLVTNRGDAIVYGIMNSGIQAMTTVPTISSSVSGPSAASASPPRHNSYPSDSIGMIVGETRPQLPVITKPTNQDIQPQTLSKPPLAEATNIPRSEPKEPPMDINVIDPSLSSSFHERQIDSNFNNLSHKSKKQEELEKYNNLITNHNRQVEEYNKAAVIANDRNMHPCESLSNDSESRQTHENYMFKSQRLFMPLGTGRETKEGNRCKYALEEFIMKNSECFNNLLFIESDSFKQFVNALRDHPNDSI</sequence>
<dbReference type="EMBL" id="CR382137">
    <property type="protein sequence ID" value="CAG87636.2"/>
    <property type="molecule type" value="Genomic_DNA"/>
</dbReference>
<dbReference type="GO" id="GO:0008270">
    <property type="term" value="F:zinc ion binding"/>
    <property type="evidence" value="ECO:0007669"/>
    <property type="project" value="UniProtKB-KW"/>
</dbReference>
<evidence type="ECO:0000313" key="8">
    <source>
        <dbReference type="EMBL" id="CAG87636.2"/>
    </source>
</evidence>
<evidence type="ECO:0000259" key="7">
    <source>
        <dbReference type="PROSITE" id="PS50808"/>
    </source>
</evidence>
<dbReference type="KEGG" id="dha:DEHA2E02112g"/>
<feature type="domain" description="BED-type" evidence="7">
    <location>
        <begin position="42"/>
        <end position="98"/>
    </location>
</feature>
<dbReference type="OrthoDB" id="10423815at2759"/>
<name>Q6BQU5_DEBHA</name>
<dbReference type="InParanoid" id="Q6BQU5"/>
<keyword evidence="3" id="KW-0862">Zinc</keyword>
<organism evidence="8 9">
    <name type="scientific">Debaryomyces hansenii (strain ATCC 36239 / CBS 767 / BCRC 21394 / JCM 1990 / NBRC 0083 / IGC 2968)</name>
    <name type="common">Yeast</name>
    <name type="synonym">Torulaspora hansenii</name>
    <dbReference type="NCBI Taxonomy" id="284592"/>
    <lineage>
        <taxon>Eukaryota</taxon>
        <taxon>Fungi</taxon>
        <taxon>Dikarya</taxon>
        <taxon>Ascomycota</taxon>
        <taxon>Saccharomycotina</taxon>
        <taxon>Pichiomycetes</taxon>
        <taxon>Debaryomycetaceae</taxon>
        <taxon>Debaryomyces</taxon>
    </lineage>
</organism>
<feature type="region of interest" description="Disordered" evidence="6">
    <location>
        <begin position="147"/>
        <end position="169"/>
    </location>
</feature>
<feature type="coiled-coil region" evidence="5">
    <location>
        <begin position="248"/>
        <end position="275"/>
    </location>
</feature>
<evidence type="ECO:0000256" key="3">
    <source>
        <dbReference type="ARBA" id="ARBA00022833"/>
    </source>
</evidence>
<feature type="compositionally biased region" description="Polar residues" evidence="6">
    <location>
        <begin position="188"/>
        <end position="200"/>
    </location>
</feature>
<dbReference type="STRING" id="284592.Q6BQU5"/>
<dbReference type="Pfam" id="PF02892">
    <property type="entry name" value="zf-BED"/>
    <property type="match status" value="1"/>
</dbReference>
<evidence type="ECO:0000256" key="5">
    <source>
        <dbReference type="SAM" id="Coils"/>
    </source>
</evidence>
<dbReference type="Proteomes" id="UP000000599">
    <property type="component" value="Chromosome E"/>
</dbReference>
<dbReference type="AlphaFoldDB" id="Q6BQU5"/>
<evidence type="ECO:0000256" key="4">
    <source>
        <dbReference type="PROSITE-ProRule" id="PRU00027"/>
    </source>
</evidence>
<accession>Q6BQU5</accession>
<dbReference type="InterPro" id="IPR003656">
    <property type="entry name" value="Znf_BED"/>
</dbReference>
<dbReference type="GeneID" id="2902197"/>
<dbReference type="HOGENOM" id="CLU_754437_0_0_1"/>
<keyword evidence="2 4" id="KW-0863">Zinc-finger</keyword>
<dbReference type="RefSeq" id="XP_459425.2">
    <property type="nucleotide sequence ID" value="XM_459425.1"/>
</dbReference>
<dbReference type="SMART" id="SM00614">
    <property type="entry name" value="ZnF_BED"/>
    <property type="match status" value="1"/>
</dbReference>
<keyword evidence="5" id="KW-0175">Coiled coil</keyword>
<keyword evidence="9" id="KW-1185">Reference proteome</keyword>
<gene>
    <name evidence="8" type="ordered locus">DEHA2E02112g</name>
</gene>
<dbReference type="GO" id="GO:0003677">
    <property type="term" value="F:DNA binding"/>
    <property type="evidence" value="ECO:0007669"/>
    <property type="project" value="InterPro"/>
</dbReference>
<evidence type="ECO:0000313" key="9">
    <source>
        <dbReference type="Proteomes" id="UP000000599"/>
    </source>
</evidence>
<protein>
    <submittedName>
        <fullName evidence="8">DEHA2E02112p</fullName>
    </submittedName>
</protein>
<evidence type="ECO:0000256" key="1">
    <source>
        <dbReference type="ARBA" id="ARBA00022723"/>
    </source>
</evidence>
<dbReference type="VEuPathDB" id="FungiDB:DEHA2E02112g"/>
<proteinExistence type="predicted"/>
<evidence type="ECO:0000256" key="6">
    <source>
        <dbReference type="SAM" id="MobiDB-lite"/>
    </source>
</evidence>
<evidence type="ECO:0000256" key="2">
    <source>
        <dbReference type="ARBA" id="ARBA00022771"/>
    </source>
</evidence>
<keyword evidence="1" id="KW-0479">Metal-binding</keyword>
<feature type="region of interest" description="Disordered" evidence="6">
    <location>
        <begin position="188"/>
        <end position="221"/>
    </location>
</feature>
<dbReference type="PROSITE" id="PS50808">
    <property type="entry name" value="ZF_BED"/>
    <property type="match status" value="1"/>
</dbReference>
<reference evidence="8 9" key="1">
    <citation type="journal article" date="2004" name="Nature">
        <title>Genome evolution in yeasts.</title>
        <authorList>
            <consortium name="Genolevures"/>
            <person name="Dujon B."/>
            <person name="Sherman D."/>
            <person name="Fischer G."/>
            <person name="Durrens P."/>
            <person name="Casaregola S."/>
            <person name="Lafontaine I."/>
            <person name="de Montigny J."/>
            <person name="Marck C."/>
            <person name="Neuveglise C."/>
            <person name="Talla E."/>
            <person name="Goffard N."/>
            <person name="Frangeul L."/>
            <person name="Aigle M."/>
            <person name="Anthouard V."/>
            <person name="Babour A."/>
            <person name="Barbe V."/>
            <person name="Barnay S."/>
            <person name="Blanchin S."/>
            <person name="Beckerich J.M."/>
            <person name="Beyne E."/>
            <person name="Bleykasten C."/>
            <person name="Boisrame A."/>
            <person name="Boyer J."/>
            <person name="Cattolico L."/>
            <person name="Confanioleri F."/>
            <person name="de Daruvar A."/>
            <person name="Despons L."/>
            <person name="Fabre E."/>
            <person name="Fairhead C."/>
            <person name="Ferry-Dumazet H."/>
            <person name="Groppi A."/>
            <person name="Hantraye F."/>
            <person name="Hennequin C."/>
            <person name="Jauniaux N."/>
            <person name="Joyet P."/>
            <person name="Kachouri R."/>
            <person name="Kerrest A."/>
            <person name="Koszul R."/>
            <person name="Lemaire M."/>
            <person name="Lesur I."/>
            <person name="Ma L."/>
            <person name="Muller H."/>
            <person name="Nicaud J.M."/>
            <person name="Nikolski M."/>
            <person name="Oztas S."/>
            <person name="Ozier-Kalogeropoulos O."/>
            <person name="Pellenz S."/>
            <person name="Potier S."/>
            <person name="Richard G.F."/>
            <person name="Straub M.L."/>
            <person name="Suleau A."/>
            <person name="Swennene D."/>
            <person name="Tekaia F."/>
            <person name="Wesolowski-Louvel M."/>
            <person name="Westhof E."/>
            <person name="Wirth B."/>
            <person name="Zeniou-Meyer M."/>
            <person name="Zivanovic I."/>
            <person name="Bolotin-Fukuhara M."/>
            <person name="Thierry A."/>
            <person name="Bouchier C."/>
            <person name="Caudron B."/>
            <person name="Scarpelli C."/>
            <person name="Gaillardin C."/>
            <person name="Weissenbach J."/>
            <person name="Wincker P."/>
            <person name="Souciet J.L."/>
        </authorList>
    </citation>
    <scope>NUCLEOTIDE SEQUENCE [LARGE SCALE GENOMIC DNA]</scope>
    <source>
        <strain evidence="9">ATCC 36239 / CBS 767 / BCRC 21394 / JCM 1990 / NBRC 0083 / IGC 2968</strain>
    </source>
</reference>